<evidence type="ECO:0000313" key="6">
    <source>
        <dbReference type="Proteomes" id="UP001420932"/>
    </source>
</evidence>
<evidence type="ECO:0000313" key="5">
    <source>
        <dbReference type="EMBL" id="KAK9128815.1"/>
    </source>
</evidence>
<keyword evidence="6" id="KW-1185">Reference proteome</keyword>
<protein>
    <recommendedName>
        <fullName evidence="4">tRNA-splicing endonuclease subunit Sen54 N-terminal domain-containing protein</fullName>
    </recommendedName>
</protein>
<organism evidence="5 6">
    <name type="scientific">Stephania yunnanensis</name>
    <dbReference type="NCBI Taxonomy" id="152371"/>
    <lineage>
        <taxon>Eukaryota</taxon>
        <taxon>Viridiplantae</taxon>
        <taxon>Streptophyta</taxon>
        <taxon>Embryophyta</taxon>
        <taxon>Tracheophyta</taxon>
        <taxon>Spermatophyta</taxon>
        <taxon>Magnoliopsida</taxon>
        <taxon>Ranunculales</taxon>
        <taxon>Menispermaceae</taxon>
        <taxon>Menispermoideae</taxon>
        <taxon>Cissampelideae</taxon>
        <taxon>Stephania</taxon>
    </lineage>
</organism>
<proteinExistence type="inferred from homology"/>
<dbReference type="PANTHER" id="PTHR21027">
    <property type="entry name" value="TRNA-SPLICING ENDONUCLEASE SUBUNIT SEN54"/>
    <property type="match status" value="1"/>
</dbReference>
<gene>
    <name evidence="5" type="ORF">Syun_017612</name>
</gene>
<sequence>MDQEVVNLSGGELQRVALCLCIGKVEAEIVQIEADDVPVAISNEVSKTQISMLVIGASSGGSFTSEKERESEKIKLYSEKIGVREIDLGDHYFDVGLAGTNILILTLMEGNKRLEVIAILLDSPMIVSNDPNQSLTVFLIFFSFSLVNLGIMVITFKYPLLITRLPAFHAATRFQPPTISGRASIMPMIKVINEQFRNRSPLKDVSKAQWDAAVGMAKVIEKKGGMWTTIGIIRGSELYCSIEETLYLVERGALVLLDVNSMVLPLENIYGMVSNGKSECSWESFQAYKHLKSLGYILIRHRVPWTSKIDKSSANLTSIDATSENSDILEPEISVTKLLQNMQINDMKPAFDVYIYIFQTANLRSPPQATPSFVLFLV</sequence>
<evidence type="ECO:0000256" key="1">
    <source>
        <dbReference type="ARBA" id="ARBA00005736"/>
    </source>
</evidence>
<dbReference type="EMBL" id="JBBNAF010000007">
    <property type="protein sequence ID" value="KAK9128815.1"/>
    <property type="molecule type" value="Genomic_DNA"/>
</dbReference>
<dbReference type="Pfam" id="PF12928">
    <property type="entry name" value="tRNA_int_end_N2"/>
    <property type="match status" value="1"/>
</dbReference>
<accession>A0AAP0P599</accession>
<dbReference type="PANTHER" id="PTHR21027:SF1">
    <property type="entry name" value="TRNA-SPLICING ENDONUCLEASE SUBUNIT SEN54"/>
    <property type="match status" value="1"/>
</dbReference>
<dbReference type="GO" id="GO:0000379">
    <property type="term" value="P:tRNA-type intron splice site recognition and cleavage"/>
    <property type="evidence" value="ECO:0007669"/>
    <property type="project" value="TreeGrafter"/>
</dbReference>
<keyword evidence="3" id="KW-1133">Transmembrane helix</keyword>
<name>A0AAP0P599_9MAGN</name>
<dbReference type="AlphaFoldDB" id="A0AAP0P599"/>
<feature type="transmembrane region" description="Helical" evidence="3">
    <location>
        <begin position="135"/>
        <end position="156"/>
    </location>
</feature>
<evidence type="ECO:0000256" key="3">
    <source>
        <dbReference type="SAM" id="Phobius"/>
    </source>
</evidence>
<keyword evidence="3" id="KW-0472">Membrane</keyword>
<comment type="caution">
    <text evidence="5">The sequence shown here is derived from an EMBL/GenBank/DDBJ whole genome shotgun (WGS) entry which is preliminary data.</text>
</comment>
<evidence type="ECO:0000256" key="2">
    <source>
        <dbReference type="ARBA" id="ARBA00022694"/>
    </source>
</evidence>
<reference evidence="5 6" key="1">
    <citation type="submission" date="2024-01" db="EMBL/GenBank/DDBJ databases">
        <title>Genome assemblies of Stephania.</title>
        <authorList>
            <person name="Yang L."/>
        </authorList>
    </citation>
    <scope>NUCLEOTIDE SEQUENCE [LARGE SCALE GENOMIC DNA]</scope>
    <source>
        <strain evidence="5">YNDBR</strain>
        <tissue evidence="5">Leaf</tissue>
    </source>
</reference>
<dbReference type="Proteomes" id="UP001420932">
    <property type="component" value="Unassembled WGS sequence"/>
</dbReference>
<keyword evidence="2" id="KW-0819">tRNA processing</keyword>
<feature type="domain" description="tRNA-splicing endonuclease subunit Sen54 N-terminal" evidence="4">
    <location>
        <begin position="202"/>
        <end position="256"/>
    </location>
</feature>
<evidence type="ECO:0000259" key="4">
    <source>
        <dbReference type="Pfam" id="PF12928"/>
    </source>
</evidence>
<comment type="similarity">
    <text evidence="1">Belongs to the SEN54 family.</text>
</comment>
<dbReference type="InterPro" id="IPR024337">
    <property type="entry name" value="tRNA_splic_suSen54"/>
</dbReference>
<keyword evidence="3" id="KW-0812">Transmembrane</keyword>
<dbReference type="GO" id="GO:0000214">
    <property type="term" value="C:tRNA-intron endonuclease complex"/>
    <property type="evidence" value="ECO:0007669"/>
    <property type="project" value="TreeGrafter"/>
</dbReference>
<dbReference type="InterPro" id="IPR024336">
    <property type="entry name" value="tRNA_splic_suSen54_N"/>
</dbReference>